<feature type="transmembrane region" description="Helical" evidence="1">
    <location>
        <begin position="126"/>
        <end position="146"/>
    </location>
</feature>
<gene>
    <name evidence="3" type="ORF">BBI08_08635</name>
</gene>
<evidence type="ECO:0000313" key="4">
    <source>
        <dbReference type="Proteomes" id="UP000092687"/>
    </source>
</evidence>
<dbReference type="AlphaFoldDB" id="A0A1C7DRU0"/>
<organism evidence="3 4">
    <name type="scientific">Planococcus halocryophilus</name>
    <dbReference type="NCBI Taxonomy" id="1215089"/>
    <lineage>
        <taxon>Bacteria</taxon>
        <taxon>Bacillati</taxon>
        <taxon>Bacillota</taxon>
        <taxon>Bacilli</taxon>
        <taxon>Bacillales</taxon>
        <taxon>Caryophanaceae</taxon>
        <taxon>Planococcus</taxon>
    </lineage>
</organism>
<reference evidence="4" key="2">
    <citation type="submission" date="2016-10" db="EMBL/GenBank/DDBJ databases">
        <authorList>
            <person name="See-Too W.S."/>
        </authorList>
    </citation>
    <scope>NUCLEOTIDE SEQUENCE [LARGE SCALE GENOMIC DNA]</scope>
    <source>
        <strain evidence="4">DSM 24743</strain>
    </source>
</reference>
<name>A0A1C7DRU0_9BACL</name>
<protein>
    <submittedName>
        <fullName evidence="3">VanZ family protein</fullName>
    </submittedName>
</protein>
<keyword evidence="1" id="KW-0472">Membrane</keyword>
<dbReference type="KEGG" id="phc:BBI08_08635"/>
<accession>A0A1C7DRU0</accession>
<proteinExistence type="predicted"/>
<feature type="domain" description="VanZ-like" evidence="2">
    <location>
        <begin position="9"/>
        <end position="142"/>
    </location>
</feature>
<dbReference type="PIRSF" id="PIRSF019083">
    <property type="entry name" value="UCP019083_VanZ"/>
    <property type="match status" value="1"/>
</dbReference>
<dbReference type="RefSeq" id="WP_008497023.1">
    <property type="nucleotide sequence ID" value="NZ_CP016537.2"/>
</dbReference>
<reference evidence="4" key="1">
    <citation type="submission" date="2016-07" db="EMBL/GenBank/DDBJ databases">
        <authorList>
            <person name="See-Too W.S."/>
        </authorList>
    </citation>
    <scope>NUCLEOTIDE SEQUENCE [LARGE SCALE GENOMIC DNA]</scope>
    <source>
        <strain evidence="4">DSM 24743</strain>
    </source>
</reference>
<evidence type="ECO:0000313" key="3">
    <source>
        <dbReference type="EMBL" id="ANU13913.1"/>
    </source>
</evidence>
<feature type="transmembrane region" description="Helical" evidence="1">
    <location>
        <begin position="95"/>
        <end position="114"/>
    </location>
</feature>
<feature type="transmembrane region" description="Helical" evidence="1">
    <location>
        <begin position="6"/>
        <end position="23"/>
    </location>
</feature>
<keyword evidence="1" id="KW-0812">Transmembrane</keyword>
<dbReference type="NCBIfam" id="NF037970">
    <property type="entry name" value="vanZ_1"/>
    <property type="match status" value="1"/>
</dbReference>
<feature type="transmembrane region" description="Helical" evidence="1">
    <location>
        <begin position="66"/>
        <end position="83"/>
    </location>
</feature>
<sequence>MKINKLVSWIAVFSWMAVIFYLSHQPGSASSHLSSGIVTALLSFIDGVAPQLDIDIESFHTFIRKNAHFIAYFLLGLLSLNAWRSSGFRGAKQLMLSFGLSVLFAITDEVHQLFIEGRSGEVRDVLIDSSGVGLSVLVYVLFSNLWDSKKVNTIKRNIK</sequence>
<dbReference type="InterPro" id="IPR016747">
    <property type="entry name" value="Phosphotransbutyrylase"/>
</dbReference>
<keyword evidence="1" id="KW-1133">Transmembrane helix</keyword>
<dbReference type="InterPro" id="IPR006976">
    <property type="entry name" value="VanZ-like"/>
</dbReference>
<evidence type="ECO:0000259" key="2">
    <source>
        <dbReference type="Pfam" id="PF04892"/>
    </source>
</evidence>
<dbReference type="Pfam" id="PF04892">
    <property type="entry name" value="VanZ"/>
    <property type="match status" value="1"/>
</dbReference>
<dbReference type="STRING" id="1215089.BBI08_08635"/>
<dbReference type="EMBL" id="CP016537">
    <property type="protein sequence ID" value="ANU13913.1"/>
    <property type="molecule type" value="Genomic_DNA"/>
</dbReference>
<keyword evidence="4" id="KW-1185">Reference proteome</keyword>
<evidence type="ECO:0000256" key="1">
    <source>
        <dbReference type="SAM" id="Phobius"/>
    </source>
</evidence>
<dbReference type="Proteomes" id="UP000092687">
    <property type="component" value="Chromosome"/>
</dbReference>
<dbReference type="OrthoDB" id="291892at2"/>